<evidence type="ECO:0000256" key="1">
    <source>
        <dbReference type="SAM" id="MobiDB-lite"/>
    </source>
</evidence>
<evidence type="ECO:0000313" key="2">
    <source>
        <dbReference type="EMBL" id="CAD7654256.1"/>
    </source>
</evidence>
<name>A0A7R9M619_9ACAR</name>
<dbReference type="Proteomes" id="UP000728032">
    <property type="component" value="Unassembled WGS sequence"/>
</dbReference>
<reference evidence="2" key="1">
    <citation type="submission" date="2020-11" db="EMBL/GenBank/DDBJ databases">
        <authorList>
            <person name="Tran Van P."/>
        </authorList>
    </citation>
    <scope>NUCLEOTIDE SEQUENCE</scope>
</reference>
<protein>
    <submittedName>
        <fullName evidence="2">Uncharacterized protein</fullName>
    </submittedName>
</protein>
<dbReference type="EMBL" id="OC922540">
    <property type="protein sequence ID" value="CAD7654256.1"/>
    <property type="molecule type" value="Genomic_DNA"/>
</dbReference>
<evidence type="ECO:0000313" key="3">
    <source>
        <dbReference type="Proteomes" id="UP000728032"/>
    </source>
</evidence>
<dbReference type="EMBL" id="CAJPVJ010007715">
    <property type="protein sequence ID" value="CAG2171443.1"/>
    <property type="molecule type" value="Genomic_DNA"/>
</dbReference>
<feature type="region of interest" description="Disordered" evidence="1">
    <location>
        <begin position="1"/>
        <end position="20"/>
    </location>
</feature>
<proteinExistence type="predicted"/>
<keyword evidence="3" id="KW-1185">Reference proteome</keyword>
<dbReference type="AlphaFoldDB" id="A0A7R9M619"/>
<accession>A0A7R9M619</accession>
<organism evidence="2">
    <name type="scientific">Oppiella nova</name>
    <dbReference type="NCBI Taxonomy" id="334625"/>
    <lineage>
        <taxon>Eukaryota</taxon>
        <taxon>Metazoa</taxon>
        <taxon>Ecdysozoa</taxon>
        <taxon>Arthropoda</taxon>
        <taxon>Chelicerata</taxon>
        <taxon>Arachnida</taxon>
        <taxon>Acari</taxon>
        <taxon>Acariformes</taxon>
        <taxon>Sarcoptiformes</taxon>
        <taxon>Oribatida</taxon>
        <taxon>Brachypylina</taxon>
        <taxon>Oppioidea</taxon>
        <taxon>Oppiidae</taxon>
        <taxon>Oppiella</taxon>
    </lineage>
</organism>
<sequence>MMTLTTSSRKRDRSSPEDSDYIPYFITIGSVHYRHVHQRAMRALVLVLMGTHWNHHWVMTGRDVQPIHLSANERVVQIAGTAEV</sequence>
<gene>
    <name evidence="2" type="ORF">ONB1V03_LOCUS10905</name>
</gene>